<comment type="subcellular location">
    <subcellularLocation>
        <location evidence="1">Membrane</location>
        <topology evidence="1">Multi-pass membrane protein</topology>
    </subcellularLocation>
</comment>
<evidence type="ECO:0000256" key="3">
    <source>
        <dbReference type="ARBA" id="ARBA00022989"/>
    </source>
</evidence>
<keyword evidence="2 5" id="KW-0812">Transmembrane</keyword>
<keyword evidence="7" id="KW-1185">Reference proteome</keyword>
<dbReference type="GeneID" id="9346790"/>
<evidence type="ECO:0000313" key="6">
    <source>
        <dbReference type="EMBL" id="ADI74038.1"/>
    </source>
</evidence>
<dbReference type="KEGG" id="mev:Metev_1157"/>
<dbReference type="AlphaFoldDB" id="D7E990"/>
<feature type="transmembrane region" description="Helical" evidence="5">
    <location>
        <begin position="45"/>
        <end position="73"/>
    </location>
</feature>
<evidence type="ECO:0000256" key="1">
    <source>
        <dbReference type="ARBA" id="ARBA00004141"/>
    </source>
</evidence>
<dbReference type="PANTHER" id="PTHR36460:SF1">
    <property type="entry name" value="UPF0132 DOMAIN PROTEIN (AFU_ORTHOLOGUE AFUA_3G10255)"/>
    <property type="match status" value="1"/>
</dbReference>
<evidence type="ECO:0000256" key="4">
    <source>
        <dbReference type="ARBA" id="ARBA00023136"/>
    </source>
</evidence>
<dbReference type="InterPro" id="IPR019109">
    <property type="entry name" value="MamF_MmsF"/>
</dbReference>
<dbReference type="EMBL" id="CP002069">
    <property type="protein sequence ID" value="ADI74038.1"/>
    <property type="molecule type" value="Genomic_DNA"/>
</dbReference>
<dbReference type="STRING" id="644295.Metev_1157"/>
<feature type="transmembrane region" description="Helical" evidence="5">
    <location>
        <begin position="79"/>
        <end position="100"/>
    </location>
</feature>
<keyword evidence="3 5" id="KW-1133">Transmembrane helix</keyword>
<organism evidence="6 7">
    <name type="scientific">Methanohalobium evestigatum (strain ATCC BAA-1072 / DSM 3721 / NBRC 107634 / OCM 161 / Z-7303)</name>
    <dbReference type="NCBI Taxonomy" id="644295"/>
    <lineage>
        <taxon>Archaea</taxon>
        <taxon>Methanobacteriati</taxon>
        <taxon>Methanobacteriota</taxon>
        <taxon>Stenosarchaea group</taxon>
        <taxon>Methanomicrobia</taxon>
        <taxon>Methanosarcinales</taxon>
        <taxon>Methanosarcinaceae</taxon>
        <taxon>Methanohalobium</taxon>
    </lineage>
</organism>
<dbReference type="HOGENOM" id="CLU_095018_3_0_2"/>
<dbReference type="GO" id="GO:0016020">
    <property type="term" value="C:membrane"/>
    <property type="evidence" value="ECO:0007669"/>
    <property type="project" value="UniProtKB-SubCell"/>
</dbReference>
<name>D7E990_METEZ</name>
<proteinExistence type="predicted"/>
<accession>D7E990</accession>
<reference evidence="6 7" key="1">
    <citation type="submission" date="2010-06" db="EMBL/GenBank/DDBJ databases">
        <title>Complete sequence chromosome of Methanohalobium evestigatum Z-7303.</title>
        <authorList>
            <consortium name="US DOE Joint Genome Institute"/>
            <person name="Lucas S."/>
            <person name="Copeland A."/>
            <person name="Lapidus A."/>
            <person name="Cheng J.-F."/>
            <person name="Bruce D."/>
            <person name="Goodwin L."/>
            <person name="Pitluck S."/>
            <person name="Saunders E."/>
            <person name="Detter J.C."/>
            <person name="Han C."/>
            <person name="Tapia R."/>
            <person name="Land M."/>
            <person name="Hauser L."/>
            <person name="Kyrpides N."/>
            <person name="Mikhailova N."/>
            <person name="Sieprawska-Lupa M."/>
            <person name="Whitman W.B."/>
            <person name="Anderson I."/>
            <person name="Woyke T."/>
        </authorList>
    </citation>
    <scope>NUCLEOTIDE SEQUENCE [LARGE SCALE GENOMIC DNA]</scope>
    <source>
        <strain evidence="7">ATCC BAA-1072 / DSM 3721 / NBRC 107634 / OCM 161 / Z-7303</strain>
    </source>
</reference>
<dbReference type="Pfam" id="PF09685">
    <property type="entry name" value="MamF_MmsF"/>
    <property type="match status" value="1"/>
</dbReference>
<dbReference type="RefSeq" id="WP_013194605.1">
    <property type="nucleotide sequence ID" value="NC_014253.1"/>
</dbReference>
<sequence length="121" mass="13196">MSENETSTGLSENIAGVLAYVLGFISGIIFLFIEKENESVRFHAAQSIVVFGALFILNIVISAIAGILAFGFLSFISMILSFIATLIGLITIILWIYLMFMAYKGNQTRLPAVAEIADKLL</sequence>
<dbReference type="PANTHER" id="PTHR36460">
    <property type="entry name" value="UPF0132 DOMAIN PROTEIN (AFU_ORTHOLOGUE AFUA_3G10255)"/>
    <property type="match status" value="1"/>
</dbReference>
<evidence type="ECO:0000313" key="7">
    <source>
        <dbReference type="Proteomes" id="UP000000391"/>
    </source>
</evidence>
<evidence type="ECO:0000256" key="2">
    <source>
        <dbReference type="ARBA" id="ARBA00022692"/>
    </source>
</evidence>
<feature type="transmembrane region" description="Helical" evidence="5">
    <location>
        <begin position="14"/>
        <end position="33"/>
    </location>
</feature>
<evidence type="ECO:0008006" key="8">
    <source>
        <dbReference type="Google" id="ProtNLM"/>
    </source>
</evidence>
<keyword evidence="4 5" id="KW-0472">Membrane</keyword>
<protein>
    <recommendedName>
        <fullName evidence="8">DUF4870 domain-containing protein</fullName>
    </recommendedName>
</protein>
<evidence type="ECO:0000256" key="5">
    <source>
        <dbReference type="SAM" id="Phobius"/>
    </source>
</evidence>
<dbReference type="Proteomes" id="UP000000391">
    <property type="component" value="Chromosome"/>
</dbReference>
<dbReference type="OrthoDB" id="329551at2157"/>
<gene>
    <name evidence="6" type="ordered locus">Metev_1157</name>
</gene>